<keyword evidence="1" id="KW-0472">Membrane</keyword>
<comment type="caution">
    <text evidence="2">The sequence shown here is derived from an EMBL/GenBank/DDBJ whole genome shotgun (WGS) entry which is preliminary data.</text>
</comment>
<organism evidence="2 3">
    <name type="scientific">Rivihabitans pingtungensis</name>
    <dbReference type="NCBI Taxonomy" id="1054498"/>
    <lineage>
        <taxon>Bacteria</taxon>
        <taxon>Pseudomonadati</taxon>
        <taxon>Pseudomonadota</taxon>
        <taxon>Betaproteobacteria</taxon>
        <taxon>Neisseriales</taxon>
        <taxon>Aquaspirillaceae</taxon>
        <taxon>Rivihabitans</taxon>
    </lineage>
</organism>
<keyword evidence="1" id="KW-0812">Transmembrane</keyword>
<evidence type="ECO:0000313" key="2">
    <source>
        <dbReference type="EMBL" id="PXX75062.1"/>
    </source>
</evidence>
<feature type="transmembrane region" description="Helical" evidence="1">
    <location>
        <begin position="41"/>
        <end position="64"/>
    </location>
</feature>
<proteinExistence type="predicted"/>
<gene>
    <name evidence="2" type="ORF">DFR34_1282</name>
</gene>
<protein>
    <submittedName>
        <fullName evidence="2">Putative membrane protein</fullName>
    </submittedName>
</protein>
<dbReference type="Proteomes" id="UP000247555">
    <property type="component" value="Unassembled WGS sequence"/>
</dbReference>
<feature type="transmembrane region" description="Helical" evidence="1">
    <location>
        <begin position="117"/>
        <end position="144"/>
    </location>
</feature>
<reference evidence="2 3" key="1">
    <citation type="submission" date="2018-05" db="EMBL/GenBank/DDBJ databases">
        <title>Genomic Encyclopedia of Type Strains, Phase IV (KMG-IV): sequencing the most valuable type-strain genomes for metagenomic binning, comparative biology and taxonomic classification.</title>
        <authorList>
            <person name="Goeker M."/>
        </authorList>
    </citation>
    <scope>NUCLEOTIDE SEQUENCE [LARGE SCALE GENOMIC DNA]</scope>
    <source>
        <strain evidence="2 3">DSM 29661</strain>
    </source>
</reference>
<evidence type="ECO:0000313" key="3">
    <source>
        <dbReference type="Proteomes" id="UP000247555"/>
    </source>
</evidence>
<keyword evidence="1" id="KW-1133">Transmembrane helix</keyword>
<dbReference type="AlphaFoldDB" id="A0A318L2Q5"/>
<accession>A0A318L2Q5</accession>
<evidence type="ECO:0000256" key="1">
    <source>
        <dbReference type="SAM" id="Phobius"/>
    </source>
</evidence>
<feature type="transmembrane region" description="Helical" evidence="1">
    <location>
        <begin position="164"/>
        <end position="185"/>
    </location>
</feature>
<sequence>MPALDANHGRHAAPAAMVPEYPRRKGPTMIEWNIYAIARALHVLGVVLWIGGVAMVTTVLLPAIRRSTPPAEQYPLFERIEHRFAAQARWSTQLVGASGLAMLWLTDSWARLANTGWLHLMLAVYAVFTLMLFVLEPLLIHRLLAGWARQNPALAMRRLQRMHWLLLAISLAAVVFGVVGAHGGWQLGR</sequence>
<dbReference type="EMBL" id="QJKI01000028">
    <property type="protein sequence ID" value="PXX75062.1"/>
    <property type="molecule type" value="Genomic_DNA"/>
</dbReference>
<keyword evidence="3" id="KW-1185">Reference proteome</keyword>
<name>A0A318L2Q5_9NEIS</name>